<dbReference type="EMBL" id="JARQWQ010000100">
    <property type="protein sequence ID" value="KAK2551175.1"/>
    <property type="molecule type" value="Genomic_DNA"/>
</dbReference>
<dbReference type="InterPro" id="IPR018143">
    <property type="entry name" value="Folate_rcpt-like"/>
</dbReference>
<protein>
    <recommendedName>
        <fullName evidence="4">Folate receptor-like domain-containing protein</fullName>
    </recommendedName>
</protein>
<dbReference type="AlphaFoldDB" id="A0AAD9PY14"/>
<sequence length="145" mass="16410">MWAFLSSRAQHNDRFAHITALTECRKKLTASPTVPGSGNVPAAHELSPDQHQWLRRGKVHVCKSFCNDVYKHCKDAKFEGKALSSVYSSGNEFCKAQHFNVLDEDTQACYKFDDSLFATASLHKGCSFRVILLLVVSLIYHFLWT</sequence>
<keyword evidence="3" id="KW-1133">Transmembrane helix</keyword>
<comment type="caution">
    <text evidence="5">The sequence shown here is derived from an EMBL/GenBank/DDBJ whole genome shotgun (WGS) entry which is preliminary data.</text>
</comment>
<reference evidence="5" key="2">
    <citation type="journal article" date="2023" name="Science">
        <title>Genomic signatures of disease resistance in endangered staghorn corals.</title>
        <authorList>
            <person name="Vollmer S.V."/>
            <person name="Selwyn J.D."/>
            <person name="Despard B.A."/>
            <person name="Roesel C.L."/>
        </authorList>
    </citation>
    <scope>NUCLEOTIDE SEQUENCE</scope>
    <source>
        <strain evidence="5">K2</strain>
    </source>
</reference>
<accession>A0AAD9PY14</accession>
<keyword evidence="1" id="KW-0732">Signal</keyword>
<dbReference type="Pfam" id="PF03024">
    <property type="entry name" value="Folate_rec"/>
    <property type="match status" value="1"/>
</dbReference>
<feature type="transmembrane region" description="Helical" evidence="3">
    <location>
        <begin position="126"/>
        <end position="144"/>
    </location>
</feature>
<keyword evidence="2" id="KW-1015">Disulfide bond</keyword>
<keyword evidence="6" id="KW-1185">Reference proteome</keyword>
<keyword evidence="3" id="KW-0472">Membrane</keyword>
<evidence type="ECO:0000313" key="6">
    <source>
        <dbReference type="Proteomes" id="UP001249851"/>
    </source>
</evidence>
<proteinExistence type="predicted"/>
<evidence type="ECO:0000259" key="4">
    <source>
        <dbReference type="Pfam" id="PF03024"/>
    </source>
</evidence>
<evidence type="ECO:0000256" key="2">
    <source>
        <dbReference type="ARBA" id="ARBA00023157"/>
    </source>
</evidence>
<organism evidence="5 6">
    <name type="scientific">Acropora cervicornis</name>
    <name type="common">Staghorn coral</name>
    <dbReference type="NCBI Taxonomy" id="6130"/>
    <lineage>
        <taxon>Eukaryota</taxon>
        <taxon>Metazoa</taxon>
        <taxon>Cnidaria</taxon>
        <taxon>Anthozoa</taxon>
        <taxon>Hexacorallia</taxon>
        <taxon>Scleractinia</taxon>
        <taxon>Astrocoeniina</taxon>
        <taxon>Acroporidae</taxon>
        <taxon>Acropora</taxon>
    </lineage>
</organism>
<keyword evidence="3" id="KW-0812">Transmembrane</keyword>
<evidence type="ECO:0000313" key="5">
    <source>
        <dbReference type="EMBL" id="KAK2551175.1"/>
    </source>
</evidence>
<evidence type="ECO:0000256" key="1">
    <source>
        <dbReference type="ARBA" id="ARBA00022729"/>
    </source>
</evidence>
<reference evidence="5" key="1">
    <citation type="journal article" date="2023" name="G3 (Bethesda)">
        <title>Whole genome assembly and annotation of the endangered Caribbean coral Acropora cervicornis.</title>
        <authorList>
            <person name="Selwyn J.D."/>
            <person name="Vollmer S.V."/>
        </authorList>
    </citation>
    <scope>NUCLEOTIDE SEQUENCE</scope>
    <source>
        <strain evidence="5">K2</strain>
    </source>
</reference>
<name>A0AAD9PY14_ACRCE</name>
<dbReference type="Proteomes" id="UP001249851">
    <property type="component" value="Unassembled WGS sequence"/>
</dbReference>
<evidence type="ECO:0000256" key="3">
    <source>
        <dbReference type="SAM" id="Phobius"/>
    </source>
</evidence>
<feature type="domain" description="Folate receptor-like" evidence="4">
    <location>
        <begin position="43"/>
        <end position="121"/>
    </location>
</feature>
<gene>
    <name evidence="5" type="ORF">P5673_027936</name>
</gene>